<comment type="caution">
    <text evidence="2">The sequence shown here is derived from an EMBL/GenBank/DDBJ whole genome shotgun (WGS) entry which is preliminary data.</text>
</comment>
<organism evidence="2 3">
    <name type="scientific">Candidatus Staskawiczbacteria bacterium RIFCSPHIGHO2_01_FULL_36_16</name>
    <dbReference type="NCBI Taxonomy" id="1802200"/>
    <lineage>
        <taxon>Bacteria</taxon>
        <taxon>Candidatus Staskawicziibacteriota</taxon>
    </lineage>
</organism>
<reference evidence="2 3" key="1">
    <citation type="journal article" date="2016" name="Nat. Commun.">
        <title>Thousands of microbial genomes shed light on interconnected biogeochemical processes in an aquifer system.</title>
        <authorList>
            <person name="Anantharaman K."/>
            <person name="Brown C.T."/>
            <person name="Hug L.A."/>
            <person name="Sharon I."/>
            <person name="Castelle C.J."/>
            <person name="Probst A.J."/>
            <person name="Thomas B.C."/>
            <person name="Singh A."/>
            <person name="Wilkins M.J."/>
            <person name="Karaoz U."/>
            <person name="Brodie E.L."/>
            <person name="Williams K.H."/>
            <person name="Hubbard S.S."/>
            <person name="Banfield J.F."/>
        </authorList>
    </citation>
    <scope>NUCLEOTIDE SEQUENCE [LARGE SCALE GENOMIC DNA]</scope>
</reference>
<feature type="region of interest" description="Disordered" evidence="1">
    <location>
        <begin position="42"/>
        <end position="65"/>
    </location>
</feature>
<proteinExistence type="predicted"/>
<evidence type="ECO:0000256" key="1">
    <source>
        <dbReference type="SAM" id="MobiDB-lite"/>
    </source>
</evidence>
<name>A0A1G2HJM8_9BACT</name>
<protein>
    <submittedName>
        <fullName evidence="2">Uncharacterized protein</fullName>
    </submittedName>
</protein>
<dbReference type="EMBL" id="MHOM01000053">
    <property type="protein sequence ID" value="OGZ62686.1"/>
    <property type="molecule type" value="Genomic_DNA"/>
</dbReference>
<evidence type="ECO:0000313" key="3">
    <source>
        <dbReference type="Proteomes" id="UP000177190"/>
    </source>
</evidence>
<accession>A0A1G2HJM8</accession>
<dbReference type="Proteomes" id="UP000177190">
    <property type="component" value="Unassembled WGS sequence"/>
</dbReference>
<evidence type="ECO:0000313" key="2">
    <source>
        <dbReference type="EMBL" id="OGZ62686.1"/>
    </source>
</evidence>
<sequence length="138" mass="15192">MPNGHLGNKEYGPHEYAGHEGTSDCKHGCGCWMGPSRSGGPVGLDPFGKCPKNPEDGNLLGGNEDYNGVVNQRIEELTSRMQRAEERLKRVSPTKKQMAEEIASLKKQLYQKDRILTAIRAGIGIEDKDNEAIKPSKE</sequence>
<dbReference type="AlphaFoldDB" id="A0A1G2HJM8"/>
<gene>
    <name evidence="2" type="ORF">A2812_00440</name>
</gene>